<evidence type="ECO:0008006" key="4">
    <source>
        <dbReference type="Google" id="ProtNLM"/>
    </source>
</evidence>
<comment type="caution">
    <text evidence="2">The sequence shown here is derived from an EMBL/GenBank/DDBJ whole genome shotgun (WGS) entry which is preliminary data.</text>
</comment>
<evidence type="ECO:0000313" key="2">
    <source>
        <dbReference type="EMBL" id="MDR7375709.1"/>
    </source>
</evidence>
<keyword evidence="1" id="KW-1133">Transmembrane helix</keyword>
<dbReference type="RefSeq" id="WP_310370104.1">
    <property type="nucleotide sequence ID" value="NZ_JAVDXT010000001.1"/>
</dbReference>
<keyword evidence="1" id="KW-0812">Transmembrane</keyword>
<keyword evidence="3" id="KW-1185">Reference proteome</keyword>
<feature type="transmembrane region" description="Helical" evidence="1">
    <location>
        <begin position="223"/>
        <end position="247"/>
    </location>
</feature>
<evidence type="ECO:0000256" key="1">
    <source>
        <dbReference type="SAM" id="Phobius"/>
    </source>
</evidence>
<organism evidence="2 3">
    <name type="scientific">Rhodoferax ferrireducens</name>
    <dbReference type="NCBI Taxonomy" id="192843"/>
    <lineage>
        <taxon>Bacteria</taxon>
        <taxon>Pseudomonadati</taxon>
        <taxon>Pseudomonadota</taxon>
        <taxon>Betaproteobacteria</taxon>
        <taxon>Burkholderiales</taxon>
        <taxon>Comamonadaceae</taxon>
        <taxon>Rhodoferax</taxon>
    </lineage>
</organism>
<feature type="transmembrane region" description="Helical" evidence="1">
    <location>
        <begin position="191"/>
        <end position="217"/>
    </location>
</feature>
<feature type="transmembrane region" description="Helical" evidence="1">
    <location>
        <begin position="21"/>
        <end position="43"/>
    </location>
</feature>
<dbReference type="EMBL" id="JAVDXT010000001">
    <property type="protein sequence ID" value="MDR7375709.1"/>
    <property type="molecule type" value="Genomic_DNA"/>
</dbReference>
<dbReference type="NCBIfam" id="NF041043">
    <property type="entry name" value="BPSS1780_fam"/>
    <property type="match status" value="1"/>
</dbReference>
<feature type="transmembrane region" description="Helical" evidence="1">
    <location>
        <begin position="147"/>
        <end position="170"/>
    </location>
</feature>
<reference evidence="2 3" key="1">
    <citation type="submission" date="2023-07" db="EMBL/GenBank/DDBJ databases">
        <title>Sorghum-associated microbial communities from plants grown in Nebraska, USA.</title>
        <authorList>
            <person name="Schachtman D."/>
        </authorList>
    </citation>
    <scope>NUCLEOTIDE SEQUENCE [LARGE SCALE GENOMIC DNA]</scope>
    <source>
        <strain evidence="2 3">BE313</strain>
    </source>
</reference>
<dbReference type="InterPro" id="IPR047798">
    <property type="entry name" value="BPSS1780-like"/>
</dbReference>
<gene>
    <name evidence="2" type="ORF">J2X19_000367</name>
</gene>
<sequence>MKLQIVPARTGFLWVKLGIQAYFKQPLAMTGLFFLFMAALSVINLVPLLGNFVALALLPTMALGLMMATHEASQGRFPQPTVLYKAFRADPQRLRGMLVLGVMYAAGFVLLLGITSLVDGGEFVRRFLGLGGSASQSDSPLELQQGMLVFMALHLPLSLAFWHAPALVHWHGITPGKSVFFSLVACWRNKGAYMVFGFTWFALVMVGGLVVQILAMLLSLPALMGVGILVLTLLTTSMFLTSIYFTFRDSFTADPAEEAVPIAIE</sequence>
<name>A0ABU2C308_9BURK</name>
<dbReference type="Proteomes" id="UP001180487">
    <property type="component" value="Unassembled WGS sequence"/>
</dbReference>
<proteinExistence type="predicted"/>
<accession>A0ABU2C308</accession>
<protein>
    <recommendedName>
        <fullName evidence="4">Transmembrane protein</fullName>
    </recommendedName>
</protein>
<feature type="transmembrane region" description="Helical" evidence="1">
    <location>
        <begin position="49"/>
        <end position="68"/>
    </location>
</feature>
<keyword evidence="1" id="KW-0472">Membrane</keyword>
<feature type="transmembrane region" description="Helical" evidence="1">
    <location>
        <begin position="97"/>
        <end position="118"/>
    </location>
</feature>
<evidence type="ECO:0000313" key="3">
    <source>
        <dbReference type="Proteomes" id="UP001180487"/>
    </source>
</evidence>